<name>A0A2M4DDP7_ANODA</name>
<reference evidence="2" key="1">
    <citation type="submission" date="2018-01" db="EMBL/GenBank/DDBJ databases">
        <title>An insight into the sialome of Amazonian anophelines.</title>
        <authorList>
            <person name="Ribeiro J.M."/>
            <person name="Scarpassa V."/>
            <person name="Calvo E."/>
        </authorList>
    </citation>
    <scope>NUCLEOTIDE SEQUENCE</scope>
</reference>
<dbReference type="AlphaFoldDB" id="A0A2M4DDP7"/>
<keyword evidence="1" id="KW-1133">Transmembrane helix</keyword>
<feature type="transmembrane region" description="Helical" evidence="1">
    <location>
        <begin position="12"/>
        <end position="31"/>
    </location>
</feature>
<evidence type="ECO:0000256" key="1">
    <source>
        <dbReference type="SAM" id="Phobius"/>
    </source>
</evidence>
<dbReference type="EMBL" id="GGFL01011488">
    <property type="protein sequence ID" value="MBW75666.1"/>
    <property type="molecule type" value="Transcribed_RNA"/>
</dbReference>
<organism evidence="2">
    <name type="scientific">Anopheles darlingi</name>
    <name type="common">Mosquito</name>
    <dbReference type="NCBI Taxonomy" id="43151"/>
    <lineage>
        <taxon>Eukaryota</taxon>
        <taxon>Metazoa</taxon>
        <taxon>Ecdysozoa</taxon>
        <taxon>Arthropoda</taxon>
        <taxon>Hexapoda</taxon>
        <taxon>Insecta</taxon>
        <taxon>Pterygota</taxon>
        <taxon>Neoptera</taxon>
        <taxon>Endopterygota</taxon>
        <taxon>Diptera</taxon>
        <taxon>Nematocera</taxon>
        <taxon>Culicoidea</taxon>
        <taxon>Culicidae</taxon>
        <taxon>Anophelinae</taxon>
        <taxon>Anopheles</taxon>
    </lineage>
</organism>
<sequence>MLSTCPFQEIANYISASMFLSLSLACVLRLVCGYYNENKPSVNLGTVSYSLLPGLSASSLGAGFLAEATHRHTGGDRVEAQ</sequence>
<proteinExistence type="predicted"/>
<keyword evidence="1" id="KW-0472">Membrane</keyword>
<protein>
    <submittedName>
        <fullName evidence="2">Uncharacterized protein</fullName>
    </submittedName>
</protein>
<keyword evidence="1" id="KW-0812">Transmembrane</keyword>
<accession>A0A2M4DDP7</accession>
<evidence type="ECO:0000313" key="2">
    <source>
        <dbReference type="EMBL" id="MBW75666.1"/>
    </source>
</evidence>